<dbReference type="PATRIC" id="fig|363754.4.peg.2776"/>
<dbReference type="InterPro" id="IPR015421">
    <property type="entry name" value="PyrdxlP-dep_Trfase_major"/>
</dbReference>
<dbReference type="Gene3D" id="3.40.640.10">
    <property type="entry name" value="Type I PLP-dependent aspartate aminotransferase-like (Major domain)"/>
    <property type="match status" value="1"/>
</dbReference>
<comment type="function">
    <text evidence="5">Catalyzes the cleavage of L-allo-threonine and L-threonine to glycine and acetaldehyde.</text>
</comment>
<keyword evidence="5" id="KW-0456">Lyase</keyword>
<dbReference type="CDD" id="cd06502">
    <property type="entry name" value="TA_like"/>
    <property type="match status" value="1"/>
</dbReference>
<keyword evidence="8" id="KW-1185">Reference proteome</keyword>
<evidence type="ECO:0000256" key="1">
    <source>
        <dbReference type="ARBA" id="ARBA00001933"/>
    </source>
</evidence>
<comment type="catalytic activity">
    <reaction evidence="5">
        <text>L-threonine = acetaldehyde + glycine</text>
        <dbReference type="Rhea" id="RHEA:19625"/>
        <dbReference type="ChEBI" id="CHEBI:15343"/>
        <dbReference type="ChEBI" id="CHEBI:57305"/>
        <dbReference type="ChEBI" id="CHEBI:57926"/>
        <dbReference type="EC" id="4.1.2.48"/>
    </reaction>
</comment>
<gene>
    <name evidence="7" type="ORF">RHSP_27467</name>
</gene>
<dbReference type="EMBL" id="AQHN01000056">
    <property type="protein sequence ID" value="ENN87399.1"/>
    <property type="molecule type" value="Genomic_DNA"/>
</dbReference>
<evidence type="ECO:0000256" key="2">
    <source>
        <dbReference type="ARBA" id="ARBA00006966"/>
    </source>
</evidence>
<accession>N6U451</accession>
<dbReference type="EC" id="4.1.2.48" evidence="5"/>
<comment type="subunit">
    <text evidence="3">Homotetramer.</text>
</comment>
<evidence type="ECO:0000313" key="8">
    <source>
        <dbReference type="Proteomes" id="UP000012429"/>
    </source>
</evidence>
<evidence type="ECO:0000256" key="4">
    <source>
        <dbReference type="ARBA" id="ARBA00022898"/>
    </source>
</evidence>
<dbReference type="SUPFAM" id="SSF53383">
    <property type="entry name" value="PLP-dependent transferases"/>
    <property type="match status" value="1"/>
</dbReference>
<dbReference type="InterPro" id="IPR026273">
    <property type="entry name" value="Low_specificity_L-TA_bact"/>
</dbReference>
<dbReference type="PANTHER" id="PTHR48097">
    <property type="entry name" value="L-THREONINE ALDOLASE-RELATED"/>
    <property type="match status" value="1"/>
</dbReference>
<dbReference type="Gene3D" id="3.90.1150.10">
    <property type="entry name" value="Aspartate Aminotransferase, domain 1"/>
    <property type="match status" value="1"/>
</dbReference>
<comment type="catalytic activity">
    <reaction evidence="5">
        <text>L-allo-threonine = acetaldehyde + glycine</text>
        <dbReference type="Rhea" id="RHEA:26209"/>
        <dbReference type="ChEBI" id="CHEBI:15343"/>
        <dbReference type="ChEBI" id="CHEBI:57305"/>
        <dbReference type="ChEBI" id="CHEBI:58585"/>
        <dbReference type="EC" id="4.1.2.48"/>
    </reaction>
</comment>
<proteinExistence type="inferred from homology"/>
<dbReference type="STRING" id="363754.RHSP_27467"/>
<evidence type="ECO:0000313" key="7">
    <source>
        <dbReference type="EMBL" id="ENN87399.1"/>
    </source>
</evidence>
<organism evidence="7 8">
    <name type="scientific">Rhizobium freirei PRF 81</name>
    <dbReference type="NCBI Taxonomy" id="363754"/>
    <lineage>
        <taxon>Bacteria</taxon>
        <taxon>Pseudomonadati</taxon>
        <taxon>Pseudomonadota</taxon>
        <taxon>Alphaproteobacteria</taxon>
        <taxon>Hyphomicrobiales</taxon>
        <taxon>Rhizobiaceae</taxon>
        <taxon>Rhizobium/Agrobacterium group</taxon>
        <taxon>Rhizobium</taxon>
    </lineage>
</organism>
<dbReference type="PANTHER" id="PTHR48097:SF5">
    <property type="entry name" value="LOW SPECIFICITY L-THREONINE ALDOLASE"/>
    <property type="match status" value="1"/>
</dbReference>
<evidence type="ECO:0000256" key="3">
    <source>
        <dbReference type="ARBA" id="ARBA00011881"/>
    </source>
</evidence>
<evidence type="ECO:0000259" key="6">
    <source>
        <dbReference type="Pfam" id="PF01212"/>
    </source>
</evidence>
<sequence length="372" mass="40193">MHWRNVPPTLFITLQLTLVHWCISMFFASDNWAGAHSKIAERLLAESGGFATAYGLSDLDQKVEAKFSEIFEREVAVFFVATGSAANSLSLASVQKPGGITFCHSEAHVAEDECGSPDFFSSARLATVKGAAGKIDPQALAAKIARFPQDAVHHGRAAAVTITQATEIGTVYSLDEIDAVASVAKANGLPLHMDGARFANALVALAASPAEMTWKRGVDILSFGGTKNGCWCAEAIVFFDPEKAKEMHFIRKRAAQLFSKSRFIAAQFDGYFQDGLWLDLARHSNGMADRLRAGIEKTRGARLAWPTISNEVFAIIPKSASKAAEDKGAKFYEWPIPESQPDLVGDDETLIRLVTSFATTEADVANFLACLG</sequence>
<dbReference type="GO" id="GO:0006567">
    <property type="term" value="P:L-threonine catabolic process"/>
    <property type="evidence" value="ECO:0007669"/>
    <property type="project" value="UniProtKB-UniRule"/>
</dbReference>
<dbReference type="InterPro" id="IPR015422">
    <property type="entry name" value="PyrdxlP-dep_Trfase_small"/>
</dbReference>
<comment type="similarity">
    <text evidence="2 5">Belongs to the threonine aldolase family.</text>
</comment>
<evidence type="ECO:0000256" key="5">
    <source>
        <dbReference type="PIRNR" id="PIRNR038940"/>
    </source>
</evidence>
<reference evidence="7 8" key="1">
    <citation type="journal article" date="2012" name="BMC Genomics">
        <title>Genomic basis of broad host range and environmental adaptability of Rhizobium tropici CIAT 899 and Rhizobium sp. PRF 81 which are used in inoculants for common bean (Phaseolus vulgaris L.).</title>
        <authorList>
            <person name="Ormeno-Orrillo E."/>
            <person name="Menna P."/>
            <person name="Almeida L.G."/>
            <person name="Ollero F.J."/>
            <person name="Nicolas M.F."/>
            <person name="Pains Rodrigues E."/>
            <person name="Shigueyoshi Nakatani A."/>
            <person name="Silva Batista J.S."/>
            <person name="Oliveira Chueire L.M."/>
            <person name="Souza R.C."/>
            <person name="Ribeiro Vasconcelos A.T."/>
            <person name="Megias M."/>
            <person name="Hungria M."/>
            <person name="Martinez-Romero E."/>
        </authorList>
    </citation>
    <scope>NUCLEOTIDE SEQUENCE [LARGE SCALE GENOMIC DNA]</scope>
    <source>
        <strain evidence="7 8">PRF 81</strain>
    </source>
</reference>
<dbReference type="AlphaFoldDB" id="N6U451"/>
<dbReference type="InterPro" id="IPR015424">
    <property type="entry name" value="PyrdxlP-dep_Trfase"/>
</dbReference>
<name>N6U451_9HYPH</name>
<dbReference type="Pfam" id="PF01212">
    <property type="entry name" value="Beta_elim_lyase"/>
    <property type="match status" value="1"/>
</dbReference>
<dbReference type="Proteomes" id="UP000012429">
    <property type="component" value="Unassembled WGS sequence"/>
</dbReference>
<feature type="domain" description="Aromatic amino acid beta-eliminating lyase/threonine aldolase" evidence="6">
    <location>
        <begin position="27"/>
        <end position="306"/>
    </location>
</feature>
<dbReference type="InterPro" id="IPR001597">
    <property type="entry name" value="ArAA_b-elim_lyase/Thr_aldolase"/>
</dbReference>
<protein>
    <recommendedName>
        <fullName evidence="5">L-threonine aldolase</fullName>
        <ecNumber evidence="5">4.1.2.48</ecNumber>
    </recommendedName>
</protein>
<dbReference type="PIRSF" id="PIRSF038940">
    <property type="entry name" value="Low_specificity_LTA"/>
    <property type="match status" value="1"/>
</dbReference>
<comment type="cofactor">
    <cofactor evidence="1 5">
        <name>pyridoxal 5'-phosphate</name>
        <dbReference type="ChEBI" id="CHEBI:597326"/>
    </cofactor>
</comment>
<dbReference type="GO" id="GO:0008732">
    <property type="term" value="F:L-allo-threonine aldolase activity"/>
    <property type="evidence" value="ECO:0007669"/>
    <property type="project" value="RHEA"/>
</dbReference>
<comment type="caution">
    <text evidence="7">The sequence shown here is derived from an EMBL/GenBank/DDBJ whole genome shotgun (WGS) entry which is preliminary data.</text>
</comment>
<keyword evidence="4 5" id="KW-0663">Pyridoxal phosphate</keyword>